<evidence type="ECO:0000313" key="3">
    <source>
        <dbReference type="EMBL" id="EDX78812.1"/>
    </source>
</evidence>
<feature type="region of interest" description="Disordered" evidence="1">
    <location>
        <begin position="1"/>
        <end position="41"/>
    </location>
</feature>
<protein>
    <recommendedName>
        <fullName evidence="2">GerMN domain-containing protein</fullName>
    </recommendedName>
</protein>
<dbReference type="HOGENOM" id="CLU_982487_0_0_3"/>
<sequence length="283" mass="30782">MALSFTTASAGEAHNTSVTHPENSEATSQPQPQTISQNPDEPRQIQVFLPKPSADNQTIGYVEPVTRATSRVDVAEFAIEQVVQGPTSAEKEEGFADLIDFRGESTCGENFTVDISNGIAQLQFCRTVYTAGLGEDAGIQKAVTNTLKQFNSVDQVVILDKNGDCFKDMSGKNACLNSIDGVVWRPIPETKASSGGELGQVDTQPWEVGLNTISRNGNAINFDVNANGKYVRYSGNCQRELLSRIKIGDVENGQVTDTMSVNENYFKANRFQEPVLDYACTHS</sequence>
<dbReference type="InterPro" id="IPR019606">
    <property type="entry name" value="GerMN"/>
</dbReference>
<reference evidence="3 4" key="1">
    <citation type="submission" date="2008-07" db="EMBL/GenBank/DDBJ databases">
        <authorList>
            <person name="Tandeau de Marsac N."/>
            <person name="Ferriera S."/>
            <person name="Johnson J."/>
            <person name="Kravitz S."/>
            <person name="Beeson K."/>
            <person name="Sutton G."/>
            <person name="Rogers Y.-H."/>
            <person name="Friedman R."/>
            <person name="Frazier M."/>
            <person name="Venter J.C."/>
        </authorList>
    </citation>
    <scope>NUCLEOTIDE SEQUENCE [LARGE SCALE GENOMIC DNA]</scope>
    <source>
        <strain evidence="3 4">PCC 7420</strain>
    </source>
</reference>
<keyword evidence="4" id="KW-1185">Reference proteome</keyword>
<dbReference type="EMBL" id="DS989841">
    <property type="protein sequence ID" value="EDX78812.1"/>
    <property type="molecule type" value="Genomic_DNA"/>
</dbReference>
<dbReference type="Proteomes" id="UP000003835">
    <property type="component" value="Unassembled WGS sequence"/>
</dbReference>
<dbReference type="eggNOG" id="ENOG5032XEV">
    <property type="taxonomic scope" value="Bacteria"/>
</dbReference>
<evidence type="ECO:0000313" key="4">
    <source>
        <dbReference type="Proteomes" id="UP000003835"/>
    </source>
</evidence>
<gene>
    <name evidence="3" type="ORF">MC7420_7465</name>
</gene>
<feature type="compositionally biased region" description="Polar residues" evidence="1">
    <location>
        <begin position="1"/>
        <end position="39"/>
    </location>
</feature>
<organism evidence="3 4">
    <name type="scientific">Coleofasciculus chthonoplastes PCC 7420</name>
    <dbReference type="NCBI Taxonomy" id="118168"/>
    <lineage>
        <taxon>Bacteria</taxon>
        <taxon>Bacillati</taxon>
        <taxon>Cyanobacteriota</taxon>
        <taxon>Cyanophyceae</taxon>
        <taxon>Coleofasciculales</taxon>
        <taxon>Coleofasciculaceae</taxon>
        <taxon>Coleofasciculus</taxon>
    </lineage>
</organism>
<dbReference type="Pfam" id="PF10646">
    <property type="entry name" value="Germane"/>
    <property type="match status" value="1"/>
</dbReference>
<dbReference type="AlphaFoldDB" id="B4VH24"/>
<name>B4VH24_9CYAN</name>
<evidence type="ECO:0000256" key="1">
    <source>
        <dbReference type="SAM" id="MobiDB-lite"/>
    </source>
</evidence>
<proteinExistence type="predicted"/>
<accession>B4VH24</accession>
<evidence type="ECO:0000259" key="2">
    <source>
        <dbReference type="Pfam" id="PF10646"/>
    </source>
</evidence>
<feature type="domain" description="GerMN" evidence="2">
    <location>
        <begin position="48"/>
        <end position="159"/>
    </location>
</feature>